<keyword evidence="2" id="KW-1185">Reference proteome</keyword>
<organism evidence="2 3">
    <name type="scientific">Vulpes vulpes</name>
    <name type="common">Red fox</name>
    <dbReference type="NCBI Taxonomy" id="9627"/>
    <lineage>
        <taxon>Eukaryota</taxon>
        <taxon>Metazoa</taxon>
        <taxon>Chordata</taxon>
        <taxon>Craniata</taxon>
        <taxon>Vertebrata</taxon>
        <taxon>Euteleostomi</taxon>
        <taxon>Mammalia</taxon>
        <taxon>Eutheria</taxon>
        <taxon>Laurasiatheria</taxon>
        <taxon>Carnivora</taxon>
        <taxon>Caniformia</taxon>
        <taxon>Canidae</taxon>
        <taxon>Vulpes</taxon>
    </lineage>
</organism>
<evidence type="ECO:0000313" key="3">
    <source>
        <dbReference type="RefSeq" id="XP_072578703.1"/>
    </source>
</evidence>
<evidence type="ECO:0000313" key="2">
    <source>
        <dbReference type="Proteomes" id="UP001652641"/>
    </source>
</evidence>
<reference evidence="3" key="1">
    <citation type="submission" date="2025-08" db="UniProtKB">
        <authorList>
            <consortium name="RefSeq"/>
        </authorList>
    </citation>
    <scope>IDENTIFICATION</scope>
    <source>
        <tissue evidence="3">Cell line</tissue>
    </source>
</reference>
<sequence>MCLPPACRNVLIHEFVFKPCVINTTVGEGGHCENNPGDYSNLSVSGRGGDRRAGRRVGREGAVLDRQVPAALLACVHRPGLSAALGSKGCWGGGVRAGTSQSLPNLLREPVRSLQSWGPTKASDRGAGAGRAPGVPTPCPKTPRDPHSQAPSPPWGSKEPQTAELSPSDLQEPPPQQAELAPGEWAPGAGAQVPTAHQGFADGQVQSKCPLTGRAGCSASTATPGSGGTCHPLTKTAPSLGREGPPRARLPHLDPDADQAAGAQGRAAQSRGSPPKRHPPLGTPCKCCPVPCGFSETSPSASPPAPPAPWEELAPVTAPAVTATPPLTSGQK</sequence>
<feature type="compositionally biased region" description="Low complexity" evidence="1">
    <location>
        <begin position="258"/>
        <end position="273"/>
    </location>
</feature>
<dbReference type="GeneID" id="140594125"/>
<dbReference type="Proteomes" id="UP001652641">
    <property type="component" value="Chromosome 10"/>
</dbReference>
<feature type="region of interest" description="Disordered" evidence="1">
    <location>
        <begin position="295"/>
        <end position="332"/>
    </location>
</feature>
<gene>
    <name evidence="3" type="primary">LOC140594125</name>
</gene>
<accession>A0ABM4XKY2</accession>
<evidence type="ECO:0000256" key="1">
    <source>
        <dbReference type="SAM" id="MobiDB-lite"/>
    </source>
</evidence>
<evidence type="ECO:0008006" key="4">
    <source>
        <dbReference type="Google" id="ProtNLM"/>
    </source>
</evidence>
<feature type="compositionally biased region" description="Polar residues" evidence="1">
    <location>
        <begin position="159"/>
        <end position="169"/>
    </location>
</feature>
<feature type="region of interest" description="Disordered" evidence="1">
    <location>
        <begin position="99"/>
        <end position="282"/>
    </location>
</feature>
<name>A0ABM4XKY2_VULVU</name>
<proteinExistence type="predicted"/>
<protein>
    <recommendedName>
        <fullName evidence="4">Basic proline-rich protein-like</fullName>
    </recommendedName>
</protein>
<feature type="compositionally biased region" description="Low complexity" evidence="1">
    <location>
        <begin position="313"/>
        <end position="332"/>
    </location>
</feature>
<dbReference type="RefSeq" id="XP_072578703.1">
    <property type="nucleotide sequence ID" value="XM_072722602.1"/>
</dbReference>